<keyword evidence="5" id="KW-0677">Repeat</keyword>
<dbReference type="InterPro" id="IPR011993">
    <property type="entry name" value="PH-like_dom_sf"/>
</dbReference>
<evidence type="ECO:0000256" key="2">
    <source>
        <dbReference type="ARBA" id="ARBA00004245"/>
    </source>
</evidence>
<accession>A0ABD3UYZ0</accession>
<protein>
    <recommendedName>
        <fullName evidence="14">Neural Wiskott-Aldrich syndrome protein</fullName>
    </recommendedName>
</protein>
<dbReference type="SMART" id="SM00246">
    <property type="entry name" value="WH2"/>
    <property type="match status" value="2"/>
</dbReference>
<dbReference type="InterPro" id="IPR011026">
    <property type="entry name" value="WAS_C"/>
</dbReference>
<dbReference type="GO" id="GO:0005634">
    <property type="term" value="C:nucleus"/>
    <property type="evidence" value="ECO:0007669"/>
    <property type="project" value="UniProtKB-SubCell"/>
</dbReference>
<dbReference type="FunFam" id="2.30.29.30:FF:000130">
    <property type="entry name" value="neural Wiskott-Aldrich syndrome protein"/>
    <property type="match status" value="1"/>
</dbReference>
<evidence type="ECO:0000256" key="5">
    <source>
        <dbReference type="ARBA" id="ARBA00022737"/>
    </source>
</evidence>
<dbReference type="Pfam" id="PF00786">
    <property type="entry name" value="PBD"/>
    <property type="match status" value="1"/>
</dbReference>
<feature type="compositionally biased region" description="Polar residues" evidence="8">
    <location>
        <begin position="14"/>
        <end position="23"/>
    </location>
</feature>
<evidence type="ECO:0000256" key="8">
    <source>
        <dbReference type="SAM" id="MobiDB-lite"/>
    </source>
</evidence>
<sequence length="512" mass="56197">MSSQGNMRRRSSTRPKQTNEGSILLSDTENDGLFNLFGRNCVTLASAVVQLYVSEPPSHQNWNKRTCGVACFIKDNPKRSYYIRIYDIKKGQMIWEQELYNQFIYKTPREYLHTFEADNCQAGLNFASEDEANKFKSAVQGKLLERQRKKHEKKMQQKQSTNTAPPIVSSLSSISESQPVTNINLNVKKPEEKTTAVKDKKKDKKKKKLTKEDISGPTAFRHVSHVGWDPNKGELDMDKVDPDMKNLFESIGLHNDLDEETVDFIYDFVEKHGGMDAVKKDLENRTTPMLPSAAPPPVPPTSRHAAKPPPAPPSRTNASGPPPPPPNRAGTALPPAPPNRNKPIGSPPPVPPSSGPSLPMPFSKPPAAPPTPPLNMSSSAPPPPPPPPVAPPPPMAPPPPPLGGPSIGGDRAALFDQIQQGASLKKVTPTESPHEVDSRSTLLQQIRSGTHTLKKVDPSQMEEHSTATEEQEGIVGALARALANRQRRIQGSDEEDDDDSDDDVSDDDEWDD</sequence>
<comment type="subcellular location">
    <subcellularLocation>
        <location evidence="2">Cytoplasm</location>
        <location evidence="2">Cytoskeleton</location>
    </subcellularLocation>
    <subcellularLocation>
        <location evidence="1">Nucleus</location>
    </subcellularLocation>
</comment>
<dbReference type="PRINTS" id="PR01217">
    <property type="entry name" value="PRICHEXTENSN"/>
</dbReference>
<dbReference type="PANTHER" id="PTHR11202">
    <property type="entry name" value="SPROUTY-RELATED, EVH1 DOMAIN-CONTAINING PROTEIN FAMILY MEMBER"/>
    <property type="match status" value="1"/>
</dbReference>
<gene>
    <name evidence="12" type="ORF">ACJMK2_017045</name>
</gene>
<dbReference type="InterPro" id="IPR036936">
    <property type="entry name" value="CRIB_dom_sf"/>
</dbReference>
<reference evidence="12 13" key="1">
    <citation type="submission" date="2024-11" db="EMBL/GenBank/DDBJ databases">
        <title>Chromosome-level genome assembly of the freshwater bivalve Anodonta woodiana.</title>
        <authorList>
            <person name="Chen X."/>
        </authorList>
    </citation>
    <scope>NUCLEOTIDE SEQUENCE [LARGE SCALE GENOMIC DNA]</scope>
    <source>
        <strain evidence="12">MN2024</strain>
        <tissue evidence="12">Gills</tissue>
    </source>
</reference>
<feature type="domain" description="WH2" evidence="11">
    <location>
        <begin position="438"/>
        <end position="456"/>
    </location>
</feature>
<comment type="caution">
    <text evidence="12">The sequence shown here is derived from an EMBL/GenBank/DDBJ whole genome shotgun (WGS) entry which is preliminary data.</text>
</comment>
<dbReference type="PROSITE" id="PS50229">
    <property type="entry name" value="WH1"/>
    <property type="match status" value="1"/>
</dbReference>
<organism evidence="12 13">
    <name type="scientific">Sinanodonta woodiana</name>
    <name type="common">Chinese pond mussel</name>
    <name type="synonym">Anodonta woodiana</name>
    <dbReference type="NCBI Taxonomy" id="1069815"/>
    <lineage>
        <taxon>Eukaryota</taxon>
        <taxon>Metazoa</taxon>
        <taxon>Spiralia</taxon>
        <taxon>Lophotrochozoa</taxon>
        <taxon>Mollusca</taxon>
        <taxon>Bivalvia</taxon>
        <taxon>Autobranchia</taxon>
        <taxon>Heteroconchia</taxon>
        <taxon>Palaeoheterodonta</taxon>
        <taxon>Unionida</taxon>
        <taxon>Unionoidea</taxon>
        <taxon>Unionidae</taxon>
        <taxon>Unioninae</taxon>
        <taxon>Sinanodonta</taxon>
    </lineage>
</organism>
<dbReference type="Proteomes" id="UP001634394">
    <property type="component" value="Unassembled WGS sequence"/>
</dbReference>
<dbReference type="Pfam" id="PF00568">
    <property type="entry name" value="WH1"/>
    <property type="match status" value="1"/>
</dbReference>
<dbReference type="CDD" id="cd01205">
    <property type="entry name" value="EVH1_WASP-like"/>
    <property type="match status" value="1"/>
</dbReference>
<dbReference type="InterPro" id="IPR000697">
    <property type="entry name" value="WH1/EVH1_dom"/>
</dbReference>
<evidence type="ECO:0000313" key="13">
    <source>
        <dbReference type="Proteomes" id="UP001634394"/>
    </source>
</evidence>
<feature type="compositionally biased region" description="Pro residues" evidence="8">
    <location>
        <begin position="380"/>
        <end position="403"/>
    </location>
</feature>
<dbReference type="AlphaFoldDB" id="A0ABD3UYZ0"/>
<dbReference type="InterPro" id="IPR003124">
    <property type="entry name" value="WH2_dom"/>
</dbReference>
<evidence type="ECO:0000259" key="11">
    <source>
        <dbReference type="PROSITE" id="PS51082"/>
    </source>
</evidence>
<proteinExistence type="predicted"/>
<feature type="domain" description="WH1" evidence="10">
    <location>
        <begin position="36"/>
        <end position="146"/>
    </location>
</feature>
<dbReference type="PROSITE" id="PS51082">
    <property type="entry name" value="WH2"/>
    <property type="match status" value="2"/>
</dbReference>
<evidence type="ECO:0000256" key="6">
    <source>
        <dbReference type="ARBA" id="ARBA00023212"/>
    </source>
</evidence>
<keyword evidence="7" id="KW-0539">Nucleus</keyword>
<evidence type="ECO:0000256" key="3">
    <source>
        <dbReference type="ARBA" id="ARBA00022490"/>
    </source>
</evidence>
<keyword evidence="3" id="KW-0963">Cytoplasm</keyword>
<evidence type="ECO:0000259" key="10">
    <source>
        <dbReference type="PROSITE" id="PS50229"/>
    </source>
</evidence>
<evidence type="ECO:0000256" key="1">
    <source>
        <dbReference type="ARBA" id="ARBA00004123"/>
    </source>
</evidence>
<evidence type="ECO:0008006" key="14">
    <source>
        <dbReference type="Google" id="ProtNLM"/>
    </source>
</evidence>
<dbReference type="Gene3D" id="3.90.810.10">
    <property type="entry name" value="CRIB domain"/>
    <property type="match status" value="2"/>
</dbReference>
<feature type="region of interest" description="Disordered" evidence="8">
    <location>
        <begin position="286"/>
        <end position="512"/>
    </location>
</feature>
<keyword evidence="6" id="KW-0206">Cytoskeleton</keyword>
<dbReference type="SMART" id="SM00285">
    <property type="entry name" value="PBD"/>
    <property type="match status" value="1"/>
</dbReference>
<dbReference type="PANTHER" id="PTHR11202:SF36">
    <property type="entry name" value="ACTIN NUCLEATION-PROMOTING FACTOR WASL"/>
    <property type="match status" value="1"/>
</dbReference>
<dbReference type="SUPFAM" id="SSF47912">
    <property type="entry name" value="Wiscott-Aldrich syndrome protein, WASP, C-terminal domain"/>
    <property type="match status" value="2"/>
</dbReference>
<dbReference type="Pfam" id="PF02205">
    <property type="entry name" value="WH2"/>
    <property type="match status" value="2"/>
</dbReference>
<evidence type="ECO:0000256" key="4">
    <source>
        <dbReference type="ARBA" id="ARBA00022553"/>
    </source>
</evidence>
<dbReference type="SMART" id="SM00461">
    <property type="entry name" value="WH1"/>
    <property type="match status" value="1"/>
</dbReference>
<keyword evidence="4" id="KW-0597">Phosphoprotein</keyword>
<dbReference type="InterPro" id="IPR000095">
    <property type="entry name" value="CRIB_dom"/>
</dbReference>
<dbReference type="Gene3D" id="2.30.29.30">
    <property type="entry name" value="Pleckstrin-homology domain (PH domain)/Phosphotyrosine-binding domain (PTB)"/>
    <property type="match status" value="1"/>
</dbReference>
<keyword evidence="13" id="KW-1185">Reference proteome</keyword>
<dbReference type="PROSITE" id="PS50108">
    <property type="entry name" value="CRIB"/>
    <property type="match status" value="1"/>
</dbReference>
<feature type="domain" description="WH2" evidence="11">
    <location>
        <begin position="410"/>
        <end position="427"/>
    </location>
</feature>
<dbReference type="InterPro" id="IPR033927">
    <property type="entry name" value="WASPfam_EVH1"/>
</dbReference>
<dbReference type="SUPFAM" id="SSF50729">
    <property type="entry name" value="PH domain-like"/>
    <property type="match status" value="1"/>
</dbReference>
<evidence type="ECO:0000313" key="12">
    <source>
        <dbReference type="EMBL" id="KAL3853510.1"/>
    </source>
</evidence>
<feature type="compositionally biased region" description="Polar residues" evidence="8">
    <location>
        <begin position="439"/>
        <end position="451"/>
    </location>
</feature>
<feature type="compositionally biased region" description="Pro residues" evidence="8">
    <location>
        <begin position="334"/>
        <end position="373"/>
    </location>
</feature>
<feature type="region of interest" description="Disordered" evidence="8">
    <location>
        <begin position="148"/>
        <end position="227"/>
    </location>
</feature>
<feature type="region of interest" description="Disordered" evidence="8">
    <location>
        <begin position="1"/>
        <end position="23"/>
    </location>
</feature>
<name>A0ABD3UYZ0_SINWO</name>
<feature type="compositionally biased region" description="Basic and acidic residues" evidence="8">
    <location>
        <begin position="454"/>
        <end position="467"/>
    </location>
</feature>
<feature type="compositionally biased region" description="Acidic residues" evidence="8">
    <location>
        <begin position="492"/>
        <end position="512"/>
    </location>
</feature>
<dbReference type="EMBL" id="JBJQND010000015">
    <property type="protein sequence ID" value="KAL3853510.1"/>
    <property type="molecule type" value="Genomic_DNA"/>
</dbReference>
<evidence type="ECO:0000256" key="7">
    <source>
        <dbReference type="ARBA" id="ARBA00023242"/>
    </source>
</evidence>
<feature type="compositionally biased region" description="Basic and acidic residues" evidence="8">
    <location>
        <begin position="188"/>
        <end position="200"/>
    </location>
</feature>
<evidence type="ECO:0000259" key="9">
    <source>
        <dbReference type="PROSITE" id="PS50108"/>
    </source>
</evidence>
<dbReference type="GO" id="GO:0005856">
    <property type="term" value="C:cytoskeleton"/>
    <property type="evidence" value="ECO:0007669"/>
    <property type="project" value="UniProtKB-SubCell"/>
</dbReference>
<dbReference type="CDD" id="cd00132">
    <property type="entry name" value="CRIB"/>
    <property type="match status" value="1"/>
</dbReference>
<feature type="domain" description="CRIB" evidence="9">
    <location>
        <begin position="214"/>
        <end position="227"/>
    </location>
</feature>